<evidence type="ECO:0000256" key="3">
    <source>
        <dbReference type="ARBA" id="ARBA00022723"/>
    </source>
</evidence>
<dbReference type="CDD" id="cd06456">
    <property type="entry name" value="M3A_DCP"/>
    <property type="match status" value="1"/>
</dbReference>
<dbReference type="Gene3D" id="3.40.390.10">
    <property type="entry name" value="Collagenase (Catalytic Domain)"/>
    <property type="match status" value="1"/>
</dbReference>
<reference evidence="9 10" key="1">
    <citation type="submission" date="2024-09" db="EMBL/GenBank/DDBJ databases">
        <authorList>
            <person name="Salinas-Garcia M.A."/>
            <person name="Prieme A."/>
        </authorList>
    </citation>
    <scope>NUCLEOTIDE SEQUENCE [LARGE SCALE GENOMIC DNA]</scope>
    <source>
        <strain evidence="9 10">DSM 21081</strain>
    </source>
</reference>
<keyword evidence="5 7" id="KW-0862">Zinc</keyword>
<dbReference type="InterPro" id="IPR024079">
    <property type="entry name" value="MetalloPept_cat_dom_sf"/>
</dbReference>
<dbReference type="EMBL" id="JBHDLJ010000004">
    <property type="protein sequence ID" value="MFB0834425.1"/>
    <property type="molecule type" value="Genomic_DNA"/>
</dbReference>
<dbReference type="Gene3D" id="1.10.1370.40">
    <property type="match status" value="1"/>
</dbReference>
<evidence type="ECO:0000256" key="1">
    <source>
        <dbReference type="ARBA" id="ARBA00006040"/>
    </source>
</evidence>
<evidence type="ECO:0000256" key="4">
    <source>
        <dbReference type="ARBA" id="ARBA00022801"/>
    </source>
</evidence>
<feature type="domain" description="Peptidase M3A/M3B catalytic" evidence="8">
    <location>
        <begin position="230"/>
        <end position="665"/>
    </location>
</feature>
<proteinExistence type="inferred from homology"/>
<dbReference type="Pfam" id="PF01432">
    <property type="entry name" value="Peptidase_M3"/>
    <property type="match status" value="1"/>
</dbReference>
<evidence type="ECO:0000259" key="8">
    <source>
        <dbReference type="Pfam" id="PF01432"/>
    </source>
</evidence>
<accession>A0ABV4ULB5</accession>
<dbReference type="RefSeq" id="WP_373971590.1">
    <property type="nucleotide sequence ID" value="NZ_JBHDLJ010000004.1"/>
</dbReference>
<keyword evidence="10" id="KW-1185">Reference proteome</keyword>
<keyword evidence="4 7" id="KW-0378">Hydrolase</keyword>
<evidence type="ECO:0000313" key="10">
    <source>
        <dbReference type="Proteomes" id="UP001575652"/>
    </source>
</evidence>
<dbReference type="PANTHER" id="PTHR43660">
    <property type="entry name" value="DIPEPTIDYL CARBOXYPEPTIDASE"/>
    <property type="match status" value="1"/>
</dbReference>
<organism evidence="9 10">
    <name type="scientific">Arthrobacter halodurans</name>
    <dbReference type="NCBI Taxonomy" id="516699"/>
    <lineage>
        <taxon>Bacteria</taxon>
        <taxon>Bacillati</taxon>
        <taxon>Actinomycetota</taxon>
        <taxon>Actinomycetes</taxon>
        <taxon>Micrococcales</taxon>
        <taxon>Micrococcaceae</taxon>
        <taxon>Arthrobacter</taxon>
    </lineage>
</organism>
<keyword evidence="6 7" id="KW-0482">Metalloprotease</keyword>
<name>A0ABV4ULB5_9MICC</name>
<dbReference type="InterPro" id="IPR034005">
    <property type="entry name" value="M3A_DCP"/>
</dbReference>
<sequence length="669" mass="72717">MTNPLLRASELPFGLPDYHAIRPEHYVEAVEAGAREQLAELADIARDDSPPSFGNTFVAFERSGQLLRRALQAFGNVRAAHGTPEIQDAHARIQSVLTEHEDAVRLDAPLFARLSSLDAARLGGEDARLVEETLRDFRQAGAELGDADKAALRALNSRLSDLSTEYSRRLLAGMNAAAVHFATAGELRGLGQGELDSAAAAARDAGHADGYLITLGLPTAQPVLERLELTESRRRIFEASVNRGIRGDHPTLDLAAEMAGLRADRAGLLGYANHAEYALEAQTAPSLTAVMDRLAALVPAAVANAEREAAVLADSAGRSLEPWDWAHASAAVLRTRYDVDAAALRPWFELESVVRDGVFRAATLLYGVTFAERHDLPVYHPDVRVWEVSDVDGSALGLFLGDYFARPTKTGGAWMNSIRLGAGLFGELPVVTNNLNIARPAADGPALVSLDELRTLFHEFGHALHGLFSAAMYPSLAGTAVPRDFVEYPSQVNEMWSLWPEVAEGYIRHHLTGEPLPDGTLDRLEAAALWGEGFATTEYLAAAVLDLAWHSLAPGERVADPLDFEDAALRRAGFDPAAVPPRYRTGYFKHIFGGGYAAGYYSYIWSQILDADTVEWFKERGGLTRENGDRFREGLLARGNTRDPLESYVDFRGRPAEIGPLLARRGLGV</sequence>
<dbReference type="Proteomes" id="UP001575652">
    <property type="component" value="Unassembled WGS sequence"/>
</dbReference>
<evidence type="ECO:0000256" key="6">
    <source>
        <dbReference type="ARBA" id="ARBA00023049"/>
    </source>
</evidence>
<evidence type="ECO:0000256" key="7">
    <source>
        <dbReference type="RuleBase" id="RU003435"/>
    </source>
</evidence>
<comment type="cofactor">
    <cofactor evidence="7">
        <name>Zn(2+)</name>
        <dbReference type="ChEBI" id="CHEBI:29105"/>
    </cofactor>
    <text evidence="7">Binds 1 zinc ion.</text>
</comment>
<dbReference type="PANTHER" id="PTHR43660:SF1">
    <property type="entry name" value="DIPEPTIDYL CARBOXYPEPTIDASE"/>
    <property type="match status" value="1"/>
</dbReference>
<protein>
    <submittedName>
        <fullName evidence="9">M3 family metallopeptidase</fullName>
    </submittedName>
</protein>
<dbReference type="InterPro" id="IPR001567">
    <property type="entry name" value="Pept_M3A_M3B_dom"/>
</dbReference>
<evidence type="ECO:0000313" key="9">
    <source>
        <dbReference type="EMBL" id="MFB0834425.1"/>
    </source>
</evidence>
<keyword evidence="2 7" id="KW-0645">Protease</keyword>
<evidence type="ECO:0000256" key="5">
    <source>
        <dbReference type="ARBA" id="ARBA00022833"/>
    </source>
</evidence>
<comment type="similarity">
    <text evidence="1 7">Belongs to the peptidase M3 family.</text>
</comment>
<dbReference type="InterPro" id="IPR045090">
    <property type="entry name" value="Pept_M3A_M3B"/>
</dbReference>
<keyword evidence="3 7" id="KW-0479">Metal-binding</keyword>
<gene>
    <name evidence="9" type="ORF">ACETWP_07485</name>
</gene>
<comment type="caution">
    <text evidence="9">The sequence shown here is derived from an EMBL/GenBank/DDBJ whole genome shotgun (WGS) entry which is preliminary data.</text>
</comment>
<dbReference type="InterPro" id="IPR024077">
    <property type="entry name" value="Neurolysin/TOP_dom2"/>
</dbReference>
<evidence type="ECO:0000256" key="2">
    <source>
        <dbReference type="ARBA" id="ARBA00022670"/>
    </source>
</evidence>
<dbReference type="Gene3D" id="1.10.1370.10">
    <property type="entry name" value="Neurolysin, domain 3"/>
    <property type="match status" value="1"/>
</dbReference>
<dbReference type="SUPFAM" id="SSF55486">
    <property type="entry name" value="Metalloproteases ('zincins'), catalytic domain"/>
    <property type="match status" value="1"/>
</dbReference>